<dbReference type="Proteomes" id="UP001156666">
    <property type="component" value="Unassembled WGS sequence"/>
</dbReference>
<gene>
    <name evidence="1" type="ORF">GCM10007940_18560</name>
</gene>
<dbReference type="EMBL" id="BSOH01000010">
    <property type="protein sequence ID" value="GLR17241.1"/>
    <property type="molecule type" value="Genomic_DNA"/>
</dbReference>
<reference evidence="1" key="1">
    <citation type="journal article" date="2014" name="Int. J. Syst. Evol. Microbiol.">
        <title>Complete genome sequence of Corynebacterium casei LMG S-19264T (=DSM 44701T), isolated from a smear-ripened cheese.</title>
        <authorList>
            <consortium name="US DOE Joint Genome Institute (JGI-PGF)"/>
            <person name="Walter F."/>
            <person name="Albersmeier A."/>
            <person name="Kalinowski J."/>
            <person name="Ruckert C."/>
        </authorList>
    </citation>
    <scope>NUCLEOTIDE SEQUENCE</scope>
    <source>
        <strain evidence="1">NBRC 108769</strain>
    </source>
</reference>
<sequence>MKALMTYRQFVFVIGVVSIMSLASCSKRIIYSAPPSILEADAAMLSQEKQMAYQFLTTEKSDEQLLSDNFISRDQTWAGEKETFIKKRNSNAPQIKPIRILQDSSLVAVHSRMLGDTLKFRWDILRIENQKIEEHWSNVHDSIGLNPDKHSEIDGPTIPSELEKTDINRARIDRFIDQCMIREDGGAAKFFNFGLYIQHNRDVGDGLSGLLWGMLKMKMNGETIKFKHNYHIIAEGNFVLSATEGYAGGEKFAFYDLFRLEEEKIVEHWDIIAPLDKFSYYNEAEN</sequence>
<reference evidence="1" key="2">
    <citation type="submission" date="2023-01" db="EMBL/GenBank/DDBJ databases">
        <title>Draft genome sequence of Portibacter lacus strain NBRC 108769.</title>
        <authorList>
            <person name="Sun Q."/>
            <person name="Mori K."/>
        </authorList>
    </citation>
    <scope>NUCLEOTIDE SEQUENCE</scope>
    <source>
        <strain evidence="1">NBRC 108769</strain>
    </source>
</reference>
<evidence type="ECO:0000313" key="2">
    <source>
        <dbReference type="Proteomes" id="UP001156666"/>
    </source>
</evidence>
<evidence type="ECO:0000313" key="1">
    <source>
        <dbReference type="EMBL" id="GLR17241.1"/>
    </source>
</evidence>
<protein>
    <recommendedName>
        <fullName evidence="3">SnoaL-like domain-containing protein</fullName>
    </recommendedName>
</protein>
<proteinExistence type="predicted"/>
<dbReference type="SUPFAM" id="SSF54427">
    <property type="entry name" value="NTF2-like"/>
    <property type="match status" value="1"/>
</dbReference>
<evidence type="ECO:0008006" key="3">
    <source>
        <dbReference type="Google" id="ProtNLM"/>
    </source>
</evidence>
<dbReference type="Gene3D" id="3.10.450.50">
    <property type="match status" value="1"/>
</dbReference>
<dbReference type="PROSITE" id="PS51257">
    <property type="entry name" value="PROKAR_LIPOPROTEIN"/>
    <property type="match status" value="1"/>
</dbReference>
<comment type="caution">
    <text evidence="1">The sequence shown here is derived from an EMBL/GenBank/DDBJ whole genome shotgun (WGS) entry which is preliminary data.</text>
</comment>
<organism evidence="1 2">
    <name type="scientific">Portibacter lacus</name>
    <dbReference type="NCBI Taxonomy" id="1099794"/>
    <lineage>
        <taxon>Bacteria</taxon>
        <taxon>Pseudomonadati</taxon>
        <taxon>Bacteroidota</taxon>
        <taxon>Saprospiria</taxon>
        <taxon>Saprospirales</taxon>
        <taxon>Haliscomenobacteraceae</taxon>
        <taxon>Portibacter</taxon>
    </lineage>
</organism>
<name>A0AA37SR31_9BACT</name>
<dbReference type="AlphaFoldDB" id="A0AA37SR31"/>
<accession>A0AA37SR31</accession>
<dbReference type="RefSeq" id="WP_235293883.1">
    <property type="nucleotide sequence ID" value="NZ_BSOH01000010.1"/>
</dbReference>
<dbReference type="InterPro" id="IPR032710">
    <property type="entry name" value="NTF2-like_dom_sf"/>
</dbReference>
<keyword evidence="2" id="KW-1185">Reference proteome</keyword>